<evidence type="ECO:0000256" key="3">
    <source>
        <dbReference type="ARBA" id="ARBA00022692"/>
    </source>
</evidence>
<reference evidence="8" key="1">
    <citation type="submission" date="2015-04" db="EMBL/GenBank/DDBJ databases">
        <authorList>
            <person name="Syromyatnikov M.Y."/>
            <person name="Popov V.N."/>
        </authorList>
    </citation>
    <scope>NUCLEOTIDE SEQUENCE</scope>
    <source>
        <strain evidence="8">MO-1</strain>
    </source>
</reference>
<organism evidence="8">
    <name type="scientific">Magnetococcus massalia (strain MO-1)</name>
    <dbReference type="NCBI Taxonomy" id="451514"/>
    <lineage>
        <taxon>Bacteria</taxon>
        <taxon>Pseudomonadati</taxon>
        <taxon>Pseudomonadota</taxon>
        <taxon>Magnetococcia</taxon>
        <taxon>Magnetococcales</taxon>
        <taxon>Magnetococcaceae</taxon>
        <taxon>Magnetococcus</taxon>
    </lineage>
</organism>
<evidence type="ECO:0000256" key="4">
    <source>
        <dbReference type="ARBA" id="ARBA00022989"/>
    </source>
</evidence>
<dbReference type="Pfam" id="PF04011">
    <property type="entry name" value="LemA"/>
    <property type="match status" value="1"/>
</dbReference>
<dbReference type="SUPFAM" id="SSF140478">
    <property type="entry name" value="LemA-like"/>
    <property type="match status" value="1"/>
</dbReference>
<comment type="similarity">
    <text evidence="2">Belongs to the LemA family.</text>
</comment>
<keyword evidence="4 7" id="KW-1133">Transmembrane helix</keyword>
<evidence type="ECO:0000256" key="5">
    <source>
        <dbReference type="ARBA" id="ARBA00023136"/>
    </source>
</evidence>
<dbReference type="InterPro" id="IPR007156">
    <property type="entry name" value="MamQ_LemA"/>
</dbReference>
<name>A0A1S7LDV1_MAGMO</name>
<evidence type="ECO:0000256" key="2">
    <source>
        <dbReference type="ARBA" id="ARBA00008854"/>
    </source>
</evidence>
<sequence>MSSRGRDDELDGLEALESETLNSERVRRMKRLMKDMYKEEFESQKLRLPPIKSRSLIITISFLSIVIFGVTTLYNFNRFVTLEERVLSSHGHIEDALQRRLNLVQNLVNLTLNQAALEQEVYRHVADVRKQIGQPAPPQAQGAEPAAAAADLEAAPAGTDNSSLLKQVLGMEGNIGNGALANLLAVVEQYPNVTASTTYQQLMDKLVEIENRITLRRDEYNEEVRIYNTLISSFPWYILAKVTGFDRYDYFTARENRHDPILKVPDVNNKTFDRLLPVFDGKAPEGKTVQPQPAEDKKKP</sequence>
<keyword evidence="5 7" id="KW-0472">Membrane</keyword>
<feature type="region of interest" description="Disordered" evidence="6">
    <location>
        <begin position="279"/>
        <end position="300"/>
    </location>
</feature>
<dbReference type="Gene3D" id="1.20.1440.20">
    <property type="entry name" value="LemA-like domain"/>
    <property type="match status" value="1"/>
</dbReference>
<evidence type="ECO:0000256" key="6">
    <source>
        <dbReference type="SAM" id="MobiDB-lite"/>
    </source>
</evidence>
<evidence type="ECO:0000256" key="1">
    <source>
        <dbReference type="ARBA" id="ARBA00004167"/>
    </source>
</evidence>
<dbReference type="PANTHER" id="PTHR34478:SF1">
    <property type="entry name" value="PROTEIN LEMA"/>
    <property type="match status" value="1"/>
</dbReference>
<keyword evidence="3 7" id="KW-0812">Transmembrane</keyword>
<evidence type="ECO:0000313" key="8">
    <source>
        <dbReference type="EMBL" id="CRH04728.1"/>
    </source>
</evidence>
<accession>A0A1S7LDV1</accession>
<dbReference type="PANTHER" id="PTHR34478">
    <property type="entry name" value="PROTEIN LEMA"/>
    <property type="match status" value="1"/>
</dbReference>
<dbReference type="GO" id="GO:0016020">
    <property type="term" value="C:membrane"/>
    <property type="evidence" value="ECO:0007669"/>
    <property type="project" value="UniProtKB-SubCell"/>
</dbReference>
<evidence type="ECO:0000256" key="7">
    <source>
        <dbReference type="SAM" id="Phobius"/>
    </source>
</evidence>
<dbReference type="EMBL" id="LO017727">
    <property type="protein sequence ID" value="CRH04728.1"/>
    <property type="molecule type" value="Genomic_DNA"/>
</dbReference>
<feature type="transmembrane region" description="Helical" evidence="7">
    <location>
        <begin position="55"/>
        <end position="76"/>
    </location>
</feature>
<dbReference type="NCBIfam" id="NF040966">
    <property type="entry name" value="MamQ"/>
    <property type="match status" value="1"/>
</dbReference>
<dbReference type="InterPro" id="IPR023353">
    <property type="entry name" value="LemA-like_dom_sf"/>
</dbReference>
<dbReference type="AlphaFoldDB" id="A0A1S7LDV1"/>
<protein>
    <submittedName>
        <fullName evidence="8">Magnetosome protein MamQ, LemA family protein</fullName>
    </submittedName>
</protein>
<comment type="subcellular location">
    <subcellularLocation>
        <location evidence="1">Membrane</location>
        <topology evidence="1">Single-pass membrane protein</topology>
    </subcellularLocation>
</comment>
<proteinExistence type="inferred from homology"/>
<gene>
    <name evidence="8" type="primary">mamQ</name>
    <name evidence="8" type="ORF">MAGMO_0524</name>
</gene>